<protein>
    <submittedName>
        <fullName evidence="7">FtsX-like permease family</fullName>
    </submittedName>
</protein>
<keyword evidence="5" id="KW-0472">Membrane</keyword>
<feature type="domain" description="ABC3 transporter permease C-terminal" evidence="6">
    <location>
        <begin position="2"/>
        <end position="54"/>
    </location>
</feature>
<dbReference type="AlphaFoldDB" id="A0A0K6I321"/>
<dbReference type="EMBL" id="CYHE01000008">
    <property type="protein sequence ID" value="CUA97672.1"/>
    <property type="molecule type" value="Genomic_DNA"/>
</dbReference>
<keyword evidence="2" id="KW-1003">Cell membrane</keyword>
<evidence type="ECO:0000256" key="5">
    <source>
        <dbReference type="ARBA" id="ARBA00023136"/>
    </source>
</evidence>
<evidence type="ECO:0000256" key="1">
    <source>
        <dbReference type="ARBA" id="ARBA00004651"/>
    </source>
</evidence>
<dbReference type="Proteomes" id="UP000183900">
    <property type="component" value="Unassembled WGS sequence"/>
</dbReference>
<dbReference type="InterPro" id="IPR003838">
    <property type="entry name" value="ABC3_permease_C"/>
</dbReference>
<evidence type="ECO:0000256" key="3">
    <source>
        <dbReference type="ARBA" id="ARBA00022692"/>
    </source>
</evidence>
<comment type="subcellular location">
    <subcellularLocation>
        <location evidence="1">Cell membrane</location>
        <topology evidence="1">Multi-pass membrane protein</topology>
    </subcellularLocation>
</comment>
<keyword evidence="4" id="KW-1133">Transmembrane helix</keyword>
<sequence length="72" mass="7498">MLNTMFSAVSSRSGEIATLRALGFARLPAFLAVWIEAICLAGPGVALSHAGGVLPAQTAVRLPLHKALRQSN</sequence>
<proteinExistence type="predicted"/>
<reference evidence="8" key="1">
    <citation type="submission" date="2015-08" db="EMBL/GenBank/DDBJ databases">
        <authorList>
            <person name="Varghese N."/>
        </authorList>
    </citation>
    <scope>NUCLEOTIDE SEQUENCE [LARGE SCALE GENOMIC DNA]</scope>
    <source>
        <strain evidence="8">DSM 23407</strain>
    </source>
</reference>
<evidence type="ECO:0000313" key="8">
    <source>
        <dbReference type="Proteomes" id="UP000183900"/>
    </source>
</evidence>
<keyword evidence="3" id="KW-0812">Transmembrane</keyword>
<organism evidence="7 8">
    <name type="scientific">Pannonibacter indicus</name>
    <dbReference type="NCBI Taxonomy" id="466044"/>
    <lineage>
        <taxon>Bacteria</taxon>
        <taxon>Pseudomonadati</taxon>
        <taxon>Pseudomonadota</taxon>
        <taxon>Alphaproteobacteria</taxon>
        <taxon>Hyphomicrobiales</taxon>
        <taxon>Stappiaceae</taxon>
        <taxon>Pannonibacter</taxon>
    </lineage>
</organism>
<name>A0A0K6I321_9HYPH</name>
<dbReference type="Pfam" id="PF02687">
    <property type="entry name" value="FtsX"/>
    <property type="match status" value="1"/>
</dbReference>
<keyword evidence="8" id="KW-1185">Reference proteome</keyword>
<dbReference type="GO" id="GO:0005886">
    <property type="term" value="C:plasma membrane"/>
    <property type="evidence" value="ECO:0007669"/>
    <property type="project" value="UniProtKB-SubCell"/>
</dbReference>
<evidence type="ECO:0000313" key="7">
    <source>
        <dbReference type="EMBL" id="CUA97672.1"/>
    </source>
</evidence>
<gene>
    <name evidence="7" type="ORF">Ga0061067_10844</name>
</gene>
<evidence type="ECO:0000256" key="2">
    <source>
        <dbReference type="ARBA" id="ARBA00022475"/>
    </source>
</evidence>
<evidence type="ECO:0000259" key="6">
    <source>
        <dbReference type="Pfam" id="PF02687"/>
    </source>
</evidence>
<accession>A0A0K6I321</accession>
<evidence type="ECO:0000256" key="4">
    <source>
        <dbReference type="ARBA" id="ARBA00022989"/>
    </source>
</evidence>